<reference evidence="3 4" key="1">
    <citation type="journal article" date="2005" name="Nature">
        <title>The map-based sequence of the rice genome.</title>
        <authorList>
            <consortium name="International rice genome sequencing project (IRGSP)"/>
            <person name="Matsumoto T."/>
            <person name="Wu J."/>
            <person name="Kanamori H."/>
            <person name="Katayose Y."/>
            <person name="Fujisawa M."/>
            <person name="Namiki N."/>
            <person name="Mizuno H."/>
            <person name="Yamamoto K."/>
            <person name="Antonio B.A."/>
            <person name="Baba T."/>
            <person name="Sakata K."/>
            <person name="Nagamura Y."/>
            <person name="Aoki H."/>
            <person name="Arikawa K."/>
            <person name="Arita K."/>
            <person name="Bito T."/>
            <person name="Chiden Y."/>
            <person name="Fujitsuka N."/>
            <person name="Fukunaka R."/>
            <person name="Hamada M."/>
            <person name="Harada C."/>
            <person name="Hayashi A."/>
            <person name="Hijishita S."/>
            <person name="Honda M."/>
            <person name="Hosokawa S."/>
            <person name="Ichikawa Y."/>
            <person name="Idonuma A."/>
            <person name="Iijima M."/>
            <person name="Ikeda M."/>
            <person name="Ikeno M."/>
            <person name="Ito K."/>
            <person name="Ito S."/>
            <person name="Ito T."/>
            <person name="Ito Y."/>
            <person name="Ito Y."/>
            <person name="Iwabuchi A."/>
            <person name="Kamiya K."/>
            <person name="Karasawa W."/>
            <person name="Kurita K."/>
            <person name="Katagiri S."/>
            <person name="Kikuta A."/>
            <person name="Kobayashi H."/>
            <person name="Kobayashi N."/>
            <person name="Machita K."/>
            <person name="Maehara T."/>
            <person name="Masukawa M."/>
            <person name="Mizubayashi T."/>
            <person name="Mukai Y."/>
            <person name="Nagasaki H."/>
            <person name="Nagata Y."/>
            <person name="Naito S."/>
            <person name="Nakashima M."/>
            <person name="Nakama Y."/>
            <person name="Nakamichi Y."/>
            <person name="Nakamura M."/>
            <person name="Meguro A."/>
            <person name="Negishi M."/>
            <person name="Ohta I."/>
            <person name="Ohta T."/>
            <person name="Okamoto M."/>
            <person name="Ono N."/>
            <person name="Saji S."/>
            <person name="Sakaguchi M."/>
            <person name="Sakai K."/>
            <person name="Shibata M."/>
            <person name="Shimokawa T."/>
            <person name="Song J."/>
            <person name="Takazaki Y."/>
            <person name="Terasawa K."/>
            <person name="Tsugane M."/>
            <person name="Tsuji K."/>
            <person name="Ueda S."/>
            <person name="Waki K."/>
            <person name="Yamagata H."/>
            <person name="Yamamoto M."/>
            <person name="Yamamoto S."/>
            <person name="Yamane H."/>
            <person name="Yoshiki S."/>
            <person name="Yoshihara R."/>
            <person name="Yukawa K."/>
            <person name="Zhong H."/>
            <person name="Yano M."/>
            <person name="Yuan Q."/>
            <person name="Ouyang S."/>
            <person name="Liu J."/>
            <person name="Jones K.M."/>
            <person name="Gansberger K."/>
            <person name="Moffat K."/>
            <person name="Hill J."/>
            <person name="Bera J."/>
            <person name="Fadrosh D."/>
            <person name="Jin S."/>
            <person name="Johri S."/>
            <person name="Kim M."/>
            <person name="Overton L."/>
            <person name="Reardon M."/>
            <person name="Tsitrin T."/>
            <person name="Vuong H."/>
            <person name="Weaver B."/>
            <person name="Ciecko A."/>
            <person name="Tallon L."/>
            <person name="Jackson J."/>
            <person name="Pai G."/>
            <person name="Aken S.V."/>
            <person name="Utterback T."/>
            <person name="Reidmuller S."/>
            <person name="Feldblyum T."/>
            <person name="Hsiao J."/>
            <person name="Zismann V."/>
            <person name="Iobst S."/>
            <person name="de Vazeille A.R."/>
            <person name="Buell C.R."/>
            <person name="Ying K."/>
            <person name="Li Y."/>
            <person name="Lu T."/>
            <person name="Huang Y."/>
            <person name="Zhao Q."/>
            <person name="Feng Q."/>
            <person name="Zhang L."/>
            <person name="Zhu J."/>
            <person name="Weng Q."/>
            <person name="Mu J."/>
            <person name="Lu Y."/>
            <person name="Fan D."/>
            <person name="Liu Y."/>
            <person name="Guan J."/>
            <person name="Zhang Y."/>
            <person name="Yu S."/>
            <person name="Liu X."/>
            <person name="Zhang Y."/>
            <person name="Hong G."/>
            <person name="Han B."/>
            <person name="Choisne N."/>
            <person name="Demange N."/>
            <person name="Orjeda G."/>
            <person name="Samain S."/>
            <person name="Cattolico L."/>
            <person name="Pelletier E."/>
            <person name="Couloux A."/>
            <person name="Segurens B."/>
            <person name="Wincker P."/>
            <person name="D'Hont A."/>
            <person name="Scarpelli C."/>
            <person name="Weissenbach J."/>
            <person name="Salanoubat M."/>
            <person name="Quetier F."/>
            <person name="Yu Y."/>
            <person name="Kim H.R."/>
            <person name="Rambo T."/>
            <person name="Currie J."/>
            <person name="Collura K."/>
            <person name="Luo M."/>
            <person name="Yang T."/>
            <person name="Ammiraju J.S.S."/>
            <person name="Engler F."/>
            <person name="Soderlund C."/>
            <person name="Wing R.A."/>
            <person name="Palmer L.E."/>
            <person name="de la Bastide M."/>
            <person name="Spiegel L."/>
            <person name="Nascimento L."/>
            <person name="Zutavern T."/>
            <person name="O'Shaughnessy A."/>
            <person name="Dike S."/>
            <person name="Dedhia N."/>
            <person name="Preston R."/>
            <person name="Balija V."/>
            <person name="McCombie W.R."/>
            <person name="Chow T."/>
            <person name="Chen H."/>
            <person name="Chung M."/>
            <person name="Chen C."/>
            <person name="Shaw J."/>
            <person name="Wu H."/>
            <person name="Hsiao K."/>
            <person name="Chao Y."/>
            <person name="Chu M."/>
            <person name="Cheng C."/>
            <person name="Hour A."/>
            <person name="Lee P."/>
            <person name="Lin S."/>
            <person name="Lin Y."/>
            <person name="Liou J."/>
            <person name="Liu S."/>
            <person name="Hsing Y."/>
            <person name="Raghuvanshi S."/>
            <person name="Mohanty A."/>
            <person name="Bharti A.K."/>
            <person name="Gaur A."/>
            <person name="Gupta V."/>
            <person name="Kumar D."/>
            <person name="Ravi V."/>
            <person name="Vij S."/>
            <person name="Kapur A."/>
            <person name="Khurana P."/>
            <person name="Khurana P."/>
            <person name="Khurana J.P."/>
            <person name="Tyagi A.K."/>
            <person name="Gaikwad K."/>
            <person name="Singh A."/>
            <person name="Dalal V."/>
            <person name="Srivastava S."/>
            <person name="Dixit A."/>
            <person name="Pal A.K."/>
            <person name="Ghazi I.A."/>
            <person name="Yadav M."/>
            <person name="Pandit A."/>
            <person name="Bhargava A."/>
            <person name="Sureshbabu K."/>
            <person name="Batra K."/>
            <person name="Sharma T.R."/>
            <person name="Mohapatra T."/>
            <person name="Singh N.K."/>
            <person name="Messing J."/>
            <person name="Nelson A.B."/>
            <person name="Fuks G."/>
            <person name="Kavchok S."/>
            <person name="Keizer G."/>
            <person name="Linton E."/>
            <person name="Llaca V."/>
            <person name="Song R."/>
            <person name="Tanyolac B."/>
            <person name="Young S."/>
            <person name="Ho-Il K."/>
            <person name="Hahn J.H."/>
            <person name="Sangsakoo G."/>
            <person name="Vanavichit A."/>
            <person name="de Mattos Luiz.A.T."/>
            <person name="Zimmer P.D."/>
            <person name="Malone G."/>
            <person name="Dellagostin O."/>
            <person name="de Oliveira A.C."/>
            <person name="Bevan M."/>
            <person name="Bancroft I."/>
            <person name="Minx P."/>
            <person name="Cordum H."/>
            <person name="Wilson R."/>
            <person name="Cheng Z."/>
            <person name="Jin W."/>
            <person name="Jiang J."/>
            <person name="Leong S.A."/>
            <person name="Iwama H."/>
            <person name="Gojobori T."/>
            <person name="Itoh T."/>
            <person name="Niimura Y."/>
            <person name="Fujii Y."/>
            <person name="Habara T."/>
            <person name="Sakai H."/>
            <person name="Sato Y."/>
            <person name="Wilson G."/>
            <person name="Kumar K."/>
            <person name="McCouch S."/>
            <person name="Juretic N."/>
            <person name="Hoen D."/>
            <person name="Wright S."/>
            <person name="Bruskiewich R."/>
            <person name="Bureau T."/>
            <person name="Miyao A."/>
            <person name="Hirochika H."/>
            <person name="Nishikawa T."/>
            <person name="Kadowaki K."/>
            <person name="Sugiura M."/>
            <person name="Burr B."/>
            <person name="Sasaki T."/>
        </authorList>
    </citation>
    <scope>NUCLEOTIDE SEQUENCE [LARGE SCALE GENOMIC DNA]</scope>
    <source>
        <strain evidence="4">cv. Nipponbare</strain>
    </source>
</reference>
<dbReference type="AlphaFoldDB" id="C7J953"/>
<organism evidence="3 4">
    <name type="scientific">Oryza sativa subsp. japonica</name>
    <name type="common">Rice</name>
    <dbReference type="NCBI Taxonomy" id="39947"/>
    <lineage>
        <taxon>Eukaryota</taxon>
        <taxon>Viridiplantae</taxon>
        <taxon>Streptophyta</taxon>
        <taxon>Embryophyta</taxon>
        <taxon>Tracheophyta</taxon>
        <taxon>Spermatophyta</taxon>
        <taxon>Magnoliopsida</taxon>
        <taxon>Liliopsida</taxon>
        <taxon>Poales</taxon>
        <taxon>Poaceae</taxon>
        <taxon>BOP clade</taxon>
        <taxon>Oryzoideae</taxon>
        <taxon>Oryzeae</taxon>
        <taxon>Oryzinae</taxon>
        <taxon>Oryza</taxon>
        <taxon>Oryza sativa</taxon>
    </lineage>
</organism>
<feature type="region of interest" description="Disordered" evidence="1">
    <location>
        <begin position="1"/>
        <end position="96"/>
    </location>
</feature>
<keyword evidence="2" id="KW-0472">Membrane</keyword>
<feature type="compositionally biased region" description="Low complexity" evidence="1">
    <location>
        <begin position="39"/>
        <end position="62"/>
    </location>
</feature>
<feature type="compositionally biased region" description="Low complexity" evidence="1">
    <location>
        <begin position="1"/>
        <end position="12"/>
    </location>
</feature>
<gene>
    <name evidence="3" type="ordered locus">Os11g0470600</name>
</gene>
<dbReference type="EMBL" id="AP008217">
    <property type="protein sequence ID" value="BAH95262.1"/>
    <property type="molecule type" value="Genomic_DNA"/>
</dbReference>
<proteinExistence type="predicted"/>
<sequence>LVPASRPSAVAASPPPDRRPPDLAYEAWIRPPRPRPQLSATSSSATTSPTAGSGHRSLSPECRPLPPPPLHRQPPDPASTSLWGADPTTAASPPTVGRFLLCHRTTNRWIRARIRPPPPPPLHHRQMNMIVMIFVILFCAQIIVNVK</sequence>
<feature type="compositionally biased region" description="Pro residues" evidence="1">
    <location>
        <begin position="63"/>
        <end position="77"/>
    </location>
</feature>
<evidence type="ECO:0000256" key="2">
    <source>
        <dbReference type="SAM" id="Phobius"/>
    </source>
</evidence>
<dbReference type="Proteomes" id="UP000000763">
    <property type="component" value="Chromosome 11"/>
</dbReference>
<reference evidence="4" key="2">
    <citation type="journal article" date="2008" name="Nucleic Acids Res.">
        <title>The rice annotation project database (RAP-DB): 2008 update.</title>
        <authorList>
            <consortium name="The rice annotation project (RAP)"/>
        </authorList>
    </citation>
    <scope>GENOME REANNOTATION</scope>
    <source>
        <strain evidence="4">cv. Nipponbare</strain>
    </source>
</reference>
<protein>
    <submittedName>
        <fullName evidence="3">Os11g0470600 protein</fullName>
    </submittedName>
</protein>
<evidence type="ECO:0000313" key="4">
    <source>
        <dbReference type="Proteomes" id="UP000000763"/>
    </source>
</evidence>
<feature type="non-terminal residue" evidence="3">
    <location>
        <position position="1"/>
    </location>
</feature>
<evidence type="ECO:0000313" key="3">
    <source>
        <dbReference type="EMBL" id="BAH95262.1"/>
    </source>
</evidence>
<evidence type="ECO:0000256" key="1">
    <source>
        <dbReference type="SAM" id="MobiDB-lite"/>
    </source>
</evidence>
<feature type="transmembrane region" description="Helical" evidence="2">
    <location>
        <begin position="127"/>
        <end position="146"/>
    </location>
</feature>
<accession>C7J953</accession>
<keyword evidence="2" id="KW-0812">Transmembrane</keyword>
<dbReference type="KEGG" id="dosa:Os11g0470600"/>
<name>C7J953_ORYSJ</name>
<keyword evidence="2" id="KW-1133">Transmembrane helix</keyword>